<feature type="non-terminal residue" evidence="2">
    <location>
        <position position="66"/>
    </location>
</feature>
<dbReference type="Proteomes" id="UP001497444">
    <property type="component" value="Chromosome 7"/>
</dbReference>
<feature type="compositionally biased region" description="Basic residues" evidence="1">
    <location>
        <begin position="55"/>
        <end position="66"/>
    </location>
</feature>
<evidence type="ECO:0000256" key="1">
    <source>
        <dbReference type="SAM" id="MobiDB-lite"/>
    </source>
</evidence>
<feature type="region of interest" description="Disordered" evidence="1">
    <location>
        <begin position="34"/>
        <end position="66"/>
    </location>
</feature>
<accession>A0ABP0XC66</accession>
<dbReference type="EMBL" id="OZ020102">
    <property type="protein sequence ID" value="CAK9276712.1"/>
    <property type="molecule type" value="Genomic_DNA"/>
</dbReference>
<keyword evidence="3" id="KW-1185">Reference proteome</keyword>
<gene>
    <name evidence="2" type="ORF">CSSPJE1EN1_LOCUS22190</name>
</gene>
<feature type="compositionally biased region" description="Polar residues" evidence="1">
    <location>
        <begin position="34"/>
        <end position="48"/>
    </location>
</feature>
<proteinExistence type="predicted"/>
<evidence type="ECO:0000313" key="3">
    <source>
        <dbReference type="Proteomes" id="UP001497444"/>
    </source>
</evidence>
<organism evidence="2 3">
    <name type="scientific">Sphagnum jensenii</name>
    <dbReference type="NCBI Taxonomy" id="128206"/>
    <lineage>
        <taxon>Eukaryota</taxon>
        <taxon>Viridiplantae</taxon>
        <taxon>Streptophyta</taxon>
        <taxon>Embryophyta</taxon>
        <taxon>Bryophyta</taxon>
        <taxon>Sphagnophytina</taxon>
        <taxon>Sphagnopsida</taxon>
        <taxon>Sphagnales</taxon>
        <taxon>Sphagnaceae</taxon>
        <taxon>Sphagnum</taxon>
    </lineage>
</organism>
<protein>
    <submittedName>
        <fullName evidence="2">Uncharacterized protein</fullName>
    </submittedName>
</protein>
<sequence length="66" mass="6864">MAACNGLSTASNLGSQFISRNQFAVGDAYSSSHCITPTGTHNGSSQGLIQVPIRISRKSGHGSRRS</sequence>
<evidence type="ECO:0000313" key="2">
    <source>
        <dbReference type="EMBL" id="CAK9276712.1"/>
    </source>
</evidence>
<name>A0ABP0XC66_9BRYO</name>
<reference evidence="2" key="1">
    <citation type="submission" date="2024-02" db="EMBL/GenBank/DDBJ databases">
        <authorList>
            <consortium name="ELIXIR-Norway"/>
            <consortium name="Elixir Norway"/>
        </authorList>
    </citation>
    <scope>NUCLEOTIDE SEQUENCE</scope>
</reference>